<protein>
    <submittedName>
        <fullName evidence="1">Uncharacterized protein</fullName>
    </submittedName>
</protein>
<dbReference type="RefSeq" id="XP_002791101.1">
    <property type="nucleotide sequence ID" value="XM_002791055.1"/>
</dbReference>
<dbReference type="AlphaFoldDB" id="C1H835"/>
<keyword evidence="2" id="KW-1185">Reference proteome</keyword>
<sequence>MSGEQRLLHLDTKKLVIIIRLAVKWPPEAVLVTPIPRVLISSIDGAGDASNWLMAGRLADFDNDVGVSNYYIGSPTNAFLTARTRAEDVL</sequence>
<proteinExistence type="predicted"/>
<gene>
    <name evidence="1" type="ORF">PAAG_07012</name>
</gene>
<dbReference type="Proteomes" id="UP000002059">
    <property type="component" value="Partially assembled WGS sequence"/>
</dbReference>
<dbReference type="KEGG" id="pbl:PAAG_07012"/>
<accession>C1H835</accession>
<evidence type="ECO:0000313" key="2">
    <source>
        <dbReference type="Proteomes" id="UP000002059"/>
    </source>
</evidence>
<evidence type="ECO:0000313" key="1">
    <source>
        <dbReference type="EMBL" id="EEH36594.1"/>
    </source>
</evidence>
<dbReference type="VEuPathDB" id="FungiDB:PAAG_07012"/>
<dbReference type="EMBL" id="KN294012">
    <property type="protein sequence ID" value="EEH36594.1"/>
    <property type="molecule type" value="Genomic_DNA"/>
</dbReference>
<name>C1H835_PARBA</name>
<reference evidence="1 2" key="1">
    <citation type="journal article" date="2011" name="PLoS Genet.">
        <title>Comparative genomic analysis of human fungal pathogens causing paracoccidioidomycosis.</title>
        <authorList>
            <person name="Desjardins C.A."/>
            <person name="Champion M.D."/>
            <person name="Holder J.W."/>
            <person name="Muszewska A."/>
            <person name="Goldberg J."/>
            <person name="Bailao A.M."/>
            <person name="Brigido M.M."/>
            <person name="Ferreira M.E."/>
            <person name="Garcia A.M."/>
            <person name="Grynberg M."/>
            <person name="Gujja S."/>
            <person name="Heiman D.I."/>
            <person name="Henn M.R."/>
            <person name="Kodira C.D."/>
            <person name="Leon-Narvaez H."/>
            <person name="Longo L.V."/>
            <person name="Ma L.J."/>
            <person name="Malavazi I."/>
            <person name="Matsuo A.L."/>
            <person name="Morais F.V."/>
            <person name="Pereira M."/>
            <person name="Rodriguez-Brito S."/>
            <person name="Sakthikumar S."/>
            <person name="Salem-Izacc S.M."/>
            <person name="Sykes S.M."/>
            <person name="Teixeira M.M."/>
            <person name="Vallejo M.C."/>
            <person name="Walter M.E."/>
            <person name="Yandava C."/>
            <person name="Young S."/>
            <person name="Zeng Q."/>
            <person name="Zucker J."/>
            <person name="Felipe M.S."/>
            <person name="Goldman G.H."/>
            <person name="Haas B.J."/>
            <person name="McEwen J.G."/>
            <person name="Nino-Vega G."/>
            <person name="Puccia R."/>
            <person name="San-Blas G."/>
            <person name="Soares C.M."/>
            <person name="Birren B.W."/>
            <person name="Cuomo C.A."/>
        </authorList>
    </citation>
    <scope>NUCLEOTIDE SEQUENCE [LARGE SCALE GENOMIC DNA]</scope>
    <source>
        <strain evidence="2">ATCC MYA-826 / Pb01</strain>
    </source>
</reference>
<dbReference type="GeneID" id="9094294"/>
<dbReference type="HOGENOM" id="CLU_2441458_0_0_1"/>
<organism evidence="1 2">
    <name type="scientific">Paracoccidioides lutzii (strain ATCC MYA-826 / Pb01)</name>
    <name type="common">Paracoccidioides brasiliensis</name>
    <dbReference type="NCBI Taxonomy" id="502779"/>
    <lineage>
        <taxon>Eukaryota</taxon>
        <taxon>Fungi</taxon>
        <taxon>Dikarya</taxon>
        <taxon>Ascomycota</taxon>
        <taxon>Pezizomycotina</taxon>
        <taxon>Eurotiomycetes</taxon>
        <taxon>Eurotiomycetidae</taxon>
        <taxon>Onygenales</taxon>
        <taxon>Ajellomycetaceae</taxon>
        <taxon>Paracoccidioides</taxon>
    </lineage>
</organism>